<comment type="subunit">
    <text evidence="10">Component of the proteasome complex.</text>
</comment>
<evidence type="ECO:0000313" key="12">
    <source>
        <dbReference type="Ensembl" id="ENSSGRP00000027660.1"/>
    </source>
</evidence>
<organism evidence="12 13">
    <name type="scientific">Sinocyclocheilus grahami</name>
    <name type="common">Dianchi golden-line fish</name>
    <name type="synonym">Barbus grahami</name>
    <dbReference type="NCBI Taxonomy" id="75366"/>
    <lineage>
        <taxon>Eukaryota</taxon>
        <taxon>Metazoa</taxon>
        <taxon>Chordata</taxon>
        <taxon>Craniata</taxon>
        <taxon>Vertebrata</taxon>
        <taxon>Euteleostomi</taxon>
        <taxon>Actinopterygii</taxon>
        <taxon>Neopterygii</taxon>
        <taxon>Teleostei</taxon>
        <taxon>Ostariophysi</taxon>
        <taxon>Cypriniformes</taxon>
        <taxon>Cyprinidae</taxon>
        <taxon>Cyprininae</taxon>
        <taxon>Sinocyclocheilus</taxon>
    </lineage>
</organism>
<dbReference type="OMA" id="IRPYNIS"/>
<sequence>QIVVLNCEAAEGNNPASLVNRNSRLQASGEKSTLKLKVKKTGTTIAGVIFKDGVALGADTRATSGEVVADKNCSKTHYITPNIYCCGAGTAADTEKTTDMLRSNLALQILSMGRNPRLIMASRILQDFLFRHKGQISAMLLLGGVDCTGPHIFTVGMALSTKLHFDFTSIVGSGHLPALAVFEDRFKPNMTEDDAKLLVRDAISAGIMNDLGSGSNVDLCVIRKNGTECIRPFESSNYKCERQGKYKYPEGTTTIVKEQTINLDLVEETVQQMEVAQ</sequence>
<dbReference type="InterPro" id="IPR023333">
    <property type="entry name" value="Proteasome_suB-type"/>
</dbReference>
<comment type="similarity">
    <text evidence="10">Belongs to the peptidase T1B family.</text>
</comment>
<evidence type="ECO:0000256" key="6">
    <source>
        <dbReference type="ARBA" id="ARBA00022942"/>
    </source>
</evidence>
<dbReference type="Gene3D" id="3.60.20.10">
    <property type="entry name" value="Glutamine Phosphoribosylpyrophosphate, subunit 1, domain 1"/>
    <property type="match status" value="1"/>
</dbReference>
<keyword evidence="13" id="KW-1185">Reference proteome</keyword>
<dbReference type="Proteomes" id="UP000472262">
    <property type="component" value="Unassembled WGS sequence"/>
</dbReference>
<reference evidence="12" key="1">
    <citation type="submission" date="2025-08" db="UniProtKB">
        <authorList>
            <consortium name="Ensembl"/>
        </authorList>
    </citation>
    <scope>IDENTIFICATION</scope>
</reference>
<comment type="function">
    <text evidence="10">Component of the proteasome, a multicatalytic proteinase complex which is characterized by its ability to cleave peptides with Arg, Phe, Tyr, Leu, and Glu adjacent to the leaving group at neutral or slightly basic pH. The proteasome has an ATP-dependent proteolytic activity.</text>
</comment>
<evidence type="ECO:0000256" key="1">
    <source>
        <dbReference type="ARBA" id="ARBA00001198"/>
    </source>
</evidence>
<dbReference type="PROSITE" id="PS51476">
    <property type="entry name" value="PROTEASOME_BETA_2"/>
    <property type="match status" value="1"/>
</dbReference>
<keyword evidence="5" id="KW-0378">Hydrolase</keyword>
<keyword evidence="3" id="KW-0645">Protease</keyword>
<keyword evidence="7 10" id="KW-0539">Nucleus</keyword>
<dbReference type="InterPro" id="IPR001353">
    <property type="entry name" value="Proteasome_sua/b"/>
</dbReference>
<dbReference type="GO" id="GO:0005634">
    <property type="term" value="C:nucleus"/>
    <property type="evidence" value="ECO:0007669"/>
    <property type="project" value="UniProtKB-SubCell"/>
</dbReference>
<evidence type="ECO:0000256" key="9">
    <source>
        <dbReference type="PIRSR" id="PIRSR600243-1"/>
    </source>
</evidence>
<dbReference type="PRINTS" id="PR00141">
    <property type="entry name" value="PROTEASOME"/>
</dbReference>
<keyword evidence="4" id="KW-0888">Threonine protease</keyword>
<keyword evidence="6 10" id="KW-0647">Proteasome</keyword>
<reference evidence="12" key="2">
    <citation type="submission" date="2025-09" db="UniProtKB">
        <authorList>
            <consortium name="Ensembl"/>
        </authorList>
    </citation>
    <scope>IDENTIFICATION</scope>
</reference>
<dbReference type="AlphaFoldDB" id="A0A672LUQ3"/>
<evidence type="ECO:0000313" key="13">
    <source>
        <dbReference type="Proteomes" id="UP000472262"/>
    </source>
</evidence>
<dbReference type="GO" id="GO:0051603">
    <property type="term" value="P:proteolysis involved in protein catabolic process"/>
    <property type="evidence" value="ECO:0007669"/>
    <property type="project" value="InterPro"/>
</dbReference>
<dbReference type="InterPro" id="IPR016050">
    <property type="entry name" value="Proteasome_bsu_CS"/>
</dbReference>
<dbReference type="InterPro" id="IPR000243">
    <property type="entry name" value="Pept_T1A_subB"/>
</dbReference>
<evidence type="ECO:0000256" key="3">
    <source>
        <dbReference type="ARBA" id="ARBA00022670"/>
    </source>
</evidence>
<dbReference type="InterPro" id="IPR029055">
    <property type="entry name" value="Ntn_hydrolases_N"/>
</dbReference>
<evidence type="ECO:0000256" key="7">
    <source>
        <dbReference type="ARBA" id="ARBA00023242"/>
    </source>
</evidence>
<dbReference type="PANTHER" id="PTHR32194:SF4">
    <property type="entry name" value="PROTEASOME SUBUNIT BETA TYPE-7"/>
    <property type="match status" value="1"/>
</dbReference>
<evidence type="ECO:0000256" key="2">
    <source>
        <dbReference type="ARBA" id="ARBA00022490"/>
    </source>
</evidence>
<dbReference type="PANTHER" id="PTHR32194">
    <property type="entry name" value="METALLOPROTEASE TLDD"/>
    <property type="match status" value="1"/>
</dbReference>
<evidence type="ECO:0000256" key="4">
    <source>
        <dbReference type="ARBA" id="ARBA00022698"/>
    </source>
</evidence>
<accession>A0A672LUQ3</accession>
<evidence type="ECO:0000256" key="8">
    <source>
        <dbReference type="ARBA" id="ARBA00025456"/>
    </source>
</evidence>
<comment type="subcellular location">
    <subcellularLocation>
        <location evidence="10">Cytoplasm</location>
    </subcellularLocation>
    <subcellularLocation>
        <location evidence="10">Nucleus</location>
    </subcellularLocation>
</comment>
<dbReference type="InParanoid" id="A0A672LUQ3"/>
<protein>
    <recommendedName>
        <fullName evidence="10">Proteasome subunit beta</fullName>
    </recommendedName>
</protein>
<feature type="active site" description="Nucleophile" evidence="9">
    <location>
        <position position="43"/>
    </location>
</feature>
<dbReference type="PROSITE" id="PS00854">
    <property type="entry name" value="PROTEASOME_BETA_1"/>
    <property type="match status" value="1"/>
</dbReference>
<evidence type="ECO:0000256" key="5">
    <source>
        <dbReference type="ARBA" id="ARBA00022801"/>
    </source>
</evidence>
<keyword evidence="2 10" id="KW-0963">Cytoplasm</keyword>
<dbReference type="CDD" id="cd03763">
    <property type="entry name" value="proteasome_beta_type_7"/>
    <property type="match status" value="1"/>
</dbReference>
<dbReference type="Ensembl" id="ENSSGRT00000029753.1">
    <property type="protein sequence ID" value="ENSSGRP00000027660.1"/>
    <property type="gene ID" value="ENSSGRG00000015762.1"/>
</dbReference>
<comment type="function">
    <text evidence="8">The proteasome is a multicatalytic proteinase complex which is characterized by its ability to cleave peptides with Arg, Phe, Tyr, Leu, and Glu adjacent to the leaving group at neutral or slightly basic pH. The proteasome has an ATP-dependent proteolytic activity. This subunit is involved in antigen processing to generate class I binding peptides.</text>
</comment>
<evidence type="ECO:0000256" key="10">
    <source>
        <dbReference type="RuleBase" id="RU004203"/>
    </source>
</evidence>
<name>A0A672LUQ3_SINGR</name>
<dbReference type="Pfam" id="PF00227">
    <property type="entry name" value="Proteasome"/>
    <property type="match status" value="1"/>
</dbReference>
<dbReference type="Pfam" id="PF12465">
    <property type="entry name" value="Pr_beta_C"/>
    <property type="match status" value="1"/>
</dbReference>
<comment type="catalytic activity">
    <reaction evidence="1">
        <text>Cleavage of peptide bonds with very broad specificity.</text>
        <dbReference type="EC" id="3.4.25.1"/>
    </reaction>
</comment>
<dbReference type="GO" id="GO:0005839">
    <property type="term" value="C:proteasome core complex"/>
    <property type="evidence" value="ECO:0007669"/>
    <property type="project" value="InterPro"/>
</dbReference>
<feature type="domain" description="Proteasome beta subunit C-terminal" evidence="11">
    <location>
        <begin position="239"/>
        <end position="270"/>
    </location>
</feature>
<proteinExistence type="inferred from homology"/>
<dbReference type="GO" id="GO:0004298">
    <property type="term" value="F:threonine-type endopeptidase activity"/>
    <property type="evidence" value="ECO:0007669"/>
    <property type="project" value="UniProtKB-KW"/>
</dbReference>
<dbReference type="InterPro" id="IPR024689">
    <property type="entry name" value="Proteasome_bsu_C"/>
</dbReference>
<dbReference type="SUPFAM" id="SSF56235">
    <property type="entry name" value="N-terminal nucleophile aminohydrolases (Ntn hydrolases)"/>
    <property type="match status" value="1"/>
</dbReference>
<evidence type="ECO:0000259" key="11">
    <source>
        <dbReference type="Pfam" id="PF12465"/>
    </source>
</evidence>
<dbReference type="GO" id="GO:0005737">
    <property type="term" value="C:cytoplasm"/>
    <property type="evidence" value="ECO:0007669"/>
    <property type="project" value="UniProtKB-SubCell"/>
</dbReference>